<keyword evidence="1" id="KW-0479">Metal-binding</keyword>
<dbReference type="EMBL" id="UINC01134573">
    <property type="protein sequence ID" value="SVD18197.1"/>
    <property type="molecule type" value="Genomic_DNA"/>
</dbReference>
<dbReference type="CDD" id="cd01025">
    <property type="entry name" value="TOPRIM_recR"/>
    <property type="match status" value="1"/>
</dbReference>
<dbReference type="InterPro" id="IPR000093">
    <property type="entry name" value="DNA_Rcmb_RecR"/>
</dbReference>
<sequence length="199" mass="21357">MGPSALEDLITAFGRLPGIGRKTAQRLALYVIKAPRQEADALASAIVAAKDGIAYCAKCFNFTDRGQELCEVCRNPRRDGQVICVVEEASDVIALERSQLVSGTYHVLGGALSPLDGVGPDDLRIDELLRRVGDGGEVKEVILAHNASAEGEATAEYIYQKMPALTKVTRLARGLPVGSDLDLIDRVTLAHALEGRQNF</sequence>
<dbReference type="Gene3D" id="6.10.250.240">
    <property type="match status" value="1"/>
</dbReference>
<reference evidence="8" key="1">
    <citation type="submission" date="2018-05" db="EMBL/GenBank/DDBJ databases">
        <authorList>
            <person name="Lanie J.A."/>
            <person name="Ng W.-L."/>
            <person name="Kazmierczak K.M."/>
            <person name="Andrzejewski T.M."/>
            <person name="Davidsen T.M."/>
            <person name="Wayne K.J."/>
            <person name="Tettelin H."/>
            <person name="Glass J.I."/>
            <person name="Rusch D."/>
            <person name="Podicherti R."/>
            <person name="Tsui H.-C.T."/>
            <person name="Winkler M.E."/>
        </authorList>
    </citation>
    <scope>NUCLEOTIDE SEQUENCE</scope>
</reference>
<evidence type="ECO:0000313" key="8">
    <source>
        <dbReference type="EMBL" id="SVD18197.1"/>
    </source>
</evidence>
<accession>A0A382T9N2</accession>
<dbReference type="PANTHER" id="PTHR30446:SF0">
    <property type="entry name" value="RECOMBINATION PROTEIN RECR"/>
    <property type="match status" value="1"/>
</dbReference>
<keyword evidence="4" id="KW-0862">Zinc</keyword>
<dbReference type="GO" id="GO:0008270">
    <property type="term" value="F:zinc ion binding"/>
    <property type="evidence" value="ECO:0007669"/>
    <property type="project" value="UniProtKB-KW"/>
</dbReference>
<dbReference type="PANTHER" id="PTHR30446">
    <property type="entry name" value="RECOMBINATION PROTEIN RECR"/>
    <property type="match status" value="1"/>
</dbReference>
<evidence type="ECO:0000256" key="2">
    <source>
        <dbReference type="ARBA" id="ARBA00022763"/>
    </source>
</evidence>
<name>A0A382T9N2_9ZZZZ</name>
<evidence type="ECO:0000256" key="6">
    <source>
        <dbReference type="ARBA" id="ARBA00023204"/>
    </source>
</evidence>
<keyword evidence="2" id="KW-0227">DNA damage</keyword>
<dbReference type="AlphaFoldDB" id="A0A382T9N2"/>
<dbReference type="GO" id="GO:0006310">
    <property type="term" value="P:DNA recombination"/>
    <property type="evidence" value="ECO:0007669"/>
    <property type="project" value="UniProtKB-KW"/>
</dbReference>
<protein>
    <recommendedName>
        <fullName evidence="7">Toprim domain-containing protein</fullName>
    </recommendedName>
</protein>
<evidence type="ECO:0000256" key="1">
    <source>
        <dbReference type="ARBA" id="ARBA00022723"/>
    </source>
</evidence>
<dbReference type="PROSITE" id="PS50880">
    <property type="entry name" value="TOPRIM"/>
    <property type="match status" value="1"/>
</dbReference>
<dbReference type="InterPro" id="IPR034137">
    <property type="entry name" value="TOPRIM_RecR"/>
</dbReference>
<proteinExistence type="inferred from homology"/>
<dbReference type="GO" id="GO:0003677">
    <property type="term" value="F:DNA binding"/>
    <property type="evidence" value="ECO:0007669"/>
    <property type="project" value="InterPro"/>
</dbReference>
<dbReference type="Gene3D" id="1.10.8.420">
    <property type="entry name" value="RecR Domain 1"/>
    <property type="match status" value="1"/>
</dbReference>
<dbReference type="InterPro" id="IPR006171">
    <property type="entry name" value="TOPRIM_dom"/>
</dbReference>
<keyword evidence="3" id="KW-0863">Zinc-finger</keyword>
<dbReference type="SUPFAM" id="SSF111304">
    <property type="entry name" value="Recombination protein RecR"/>
    <property type="match status" value="1"/>
</dbReference>
<evidence type="ECO:0000256" key="4">
    <source>
        <dbReference type="ARBA" id="ARBA00022833"/>
    </source>
</evidence>
<dbReference type="NCBIfam" id="TIGR00615">
    <property type="entry name" value="recR"/>
    <property type="match status" value="1"/>
</dbReference>
<dbReference type="Pfam" id="PF13662">
    <property type="entry name" value="Toprim_4"/>
    <property type="match status" value="1"/>
</dbReference>
<dbReference type="Gene3D" id="3.30.60.80">
    <property type="match status" value="1"/>
</dbReference>
<dbReference type="Gene3D" id="3.40.1360.10">
    <property type="match status" value="1"/>
</dbReference>
<keyword evidence="5" id="KW-0233">DNA recombination</keyword>
<evidence type="ECO:0000256" key="5">
    <source>
        <dbReference type="ARBA" id="ARBA00023172"/>
    </source>
</evidence>
<dbReference type="Pfam" id="PF21175">
    <property type="entry name" value="RecR_C"/>
    <property type="match status" value="1"/>
</dbReference>
<organism evidence="8">
    <name type="scientific">marine metagenome</name>
    <dbReference type="NCBI Taxonomy" id="408172"/>
    <lineage>
        <taxon>unclassified sequences</taxon>
        <taxon>metagenomes</taxon>
        <taxon>ecological metagenomes</taxon>
    </lineage>
</organism>
<dbReference type="Pfam" id="PF21176">
    <property type="entry name" value="RecR_HhH"/>
    <property type="match status" value="1"/>
</dbReference>
<keyword evidence="6" id="KW-0234">DNA repair</keyword>
<feature type="domain" description="Toprim" evidence="7">
    <location>
        <begin position="81"/>
        <end position="176"/>
    </location>
</feature>
<dbReference type="GO" id="GO:0006281">
    <property type="term" value="P:DNA repair"/>
    <property type="evidence" value="ECO:0007669"/>
    <property type="project" value="UniProtKB-KW"/>
</dbReference>
<gene>
    <name evidence="8" type="ORF">METZ01_LOCUS371051</name>
</gene>
<evidence type="ECO:0000256" key="3">
    <source>
        <dbReference type="ARBA" id="ARBA00022771"/>
    </source>
</evidence>
<dbReference type="InterPro" id="IPR023627">
    <property type="entry name" value="Rcmb_RecR"/>
</dbReference>
<dbReference type="HAMAP" id="MF_00017">
    <property type="entry name" value="RecR"/>
    <property type="match status" value="1"/>
</dbReference>
<dbReference type="SMART" id="SM00493">
    <property type="entry name" value="TOPRIM"/>
    <property type="match status" value="1"/>
</dbReference>
<evidence type="ECO:0000259" key="7">
    <source>
        <dbReference type="PROSITE" id="PS50880"/>
    </source>
</evidence>